<comment type="caution">
    <text evidence="1">The sequence shown here is derived from an EMBL/GenBank/DDBJ whole genome shotgun (WGS) entry which is preliminary data.</text>
</comment>
<dbReference type="EMBL" id="CM034412">
    <property type="protein sequence ID" value="KAJ0170937.1"/>
    <property type="molecule type" value="Genomic_DNA"/>
</dbReference>
<reference evidence="1 2" key="1">
    <citation type="journal article" date="2021" name="Front. Genet.">
        <title>Chromosome-Level Genome Assembly Reveals Significant Gene Expansion in the Toll and IMD Signaling Pathways of Dendrolimus kikuchii.</title>
        <authorList>
            <person name="Zhou J."/>
            <person name="Wu P."/>
            <person name="Xiong Z."/>
            <person name="Liu N."/>
            <person name="Zhao N."/>
            <person name="Ji M."/>
            <person name="Qiu Y."/>
            <person name="Yang B."/>
        </authorList>
    </citation>
    <scope>NUCLEOTIDE SEQUENCE [LARGE SCALE GENOMIC DNA]</scope>
    <source>
        <strain evidence="1">Ann1</strain>
    </source>
</reference>
<keyword evidence="2" id="KW-1185">Reference proteome</keyword>
<organism evidence="1 2">
    <name type="scientific">Dendrolimus kikuchii</name>
    <dbReference type="NCBI Taxonomy" id="765133"/>
    <lineage>
        <taxon>Eukaryota</taxon>
        <taxon>Metazoa</taxon>
        <taxon>Ecdysozoa</taxon>
        <taxon>Arthropoda</taxon>
        <taxon>Hexapoda</taxon>
        <taxon>Insecta</taxon>
        <taxon>Pterygota</taxon>
        <taxon>Neoptera</taxon>
        <taxon>Endopterygota</taxon>
        <taxon>Lepidoptera</taxon>
        <taxon>Glossata</taxon>
        <taxon>Ditrysia</taxon>
        <taxon>Bombycoidea</taxon>
        <taxon>Lasiocampidae</taxon>
        <taxon>Dendrolimus</taxon>
    </lineage>
</organism>
<sequence length="2216" mass="255366">MDDSDNMSTDDNKSVDNISTLRTKPKKRSLVERELETNLTARVTSPVTNSESTSLSRYGRARRLKTEIDSMDMKRLETPKPIEKSPMKVQSPVYKMHASNTPIKIESPKKPAELYLDNQIENIYQENISLSRFASEEIVTSSPLKKKVYIQKDLIQRKDTDSPIMLIKHMFSPDKSSNKLNSHLSNILDRSERFNMNMSKQNGYSLDNSSVVKTLDFDSKKKKKENKDKMPSKNELFELEAKCMYQVGDLAWARMGTYPFWPCIITRDPESGMFVKKKLFGRVEHDIIHVTFFGDNGRRSWIVDNMLRNYTGLAEFESTREQFTAEDKKRDPRLYAAFFISEKKQALWKTSVDEAETLFREPKRFRIDLFNDMLEKSRAVKTTPKLQKKITRTDSDVSLSESLYDSLFSEDDGKVDDTERSRNKSRNKSLDVSEVVTACLDNMAAKTGITKIQKQSHMDRWLQKAKSQTPEKVNVKTQVIKVIKINNNKKWKIIPRDMFKPYSLRRSGNESLTLLFNQNEHDYSKVLPDTLKEETKITDVLKMEPASDLNKLMDVNVEKLDNISCNDDSFNKSNIIELGSKVAVNLDEVNKNAEQEKNLLPTEICLQSNVVCKFIKDKVTSSNEMNIELHRELSNNSFESIEVKNVEEDLLTQSTLTCTPLKIQSDTEIEQQQKINLVSESETQLQEIDPNTDQQNITSFINEASEIQRTPNVHTMNKSHENDVKKIDSLSCDCEANDDENKVIIQLDVENTTDKLENSKPSEDKNHIGSINDIDIQTKEPEQQSKDNSKISENCCDVNDDSNKGITNVNESTVNKHIETKYVEQGTKNYLLKKIGLQNEAGSEAVKLQLEGDNESKIITTNNYENMSNEPEDNTSTLVSNLETNKVTPVPKIHNKLIENIKESHYIENYYHDSDSQDFKDSDDDFDIDAVSVNSEDSVVSLNKTDKYYKRKLRAKADRPLEDPDFLQYLEMRQDSLTDENPGLTDDEIITYLYKTYLYEESQKSDLRKTDDIEQSSMVKGLNDRINKKNRVSKSIRECLFEKKKNKIIKKDLYEEADNASVTSDSDVSWSNENVNKSELVVTMLDKVNSKGDRIMKITKVNKEVINPTRNNSINCEAKQTLLTDYIDLTKKSNESKPKVGVSESIKEDKVKRIKKETDLETESIIIDSETESLVSEEMDVPLIFRKTRSTVRENVHHKEDNFITVKDESDNVYVNSEKTDILLVKKKKIKSEKNDEHKVNIMENLEFVQYLELRQDTLIEENPQLTHDEIVQYLHKTWLFEEEKKSEQKKADEIEQSGLVKGLKQVAEKSLKIKFKKKHTIDVDDCNDIQREKPKRKASKPFYNEEYTDLEDELEFFEIFKQKTVKTVEMSKENLIKISNTVKTESKPLETGSETVPQDENESWADEGDEVEFYFEQLTQPKPNIFKGLIREKVCEICEAVNNLIKCKSCHGMFHIECIRKVDKVIKPDAPTRGRKKKKGRKHKNLEDSESQSDEKGLDVSEEQNLSIEENEPESFTVNADIFEHQLSAKMKEVLENIETINYDSYSSDDGIDWIETVPGKCEIIDIKLKRREKPIDYSNFKCNNCRKYDTPVCFVCKSATSKTGNDFRQKCNIAHCYKYYHLECLDHWPQTQFNAGEIYKNNKKVNDNKYFEALTCPRHVCHTCVSDDPRGCKTRFSGDKLARCVRCPATYHSFTKCLPAGTKILTGSNVICPRHYEHRPGKVPCHVNTGWCFICALGGTLICCEYCPTSFHAECLNIDPPEGGYMCEDCETGRLPLYGEMVWVKLGNYRWWPGLILHPSEIPENIMSVRHSLGEFVVRFFGQYDYYWVNRGRVFPFQEGDSGRVSSQKSKIDAAFTTAMEHAQRACFVARALAEPNEEESLDIASSLLPPHYVKLKTNKPVGSVCMKKMDDPELSLTQCECDPNEEDPCGPYSQCLNRMLLTECGPTCRAGDRCNNRAFEKRLYPKLTPYRTHHRGWGLKTLEDIKAGQFVIEYVGELIDEEEFQRRMRRKHEIRDENYYFLTLDKERMIDAGPKGNLARFMNHCCEPNCETQKWTVLGDVRVGLFAIHNIPADSEVTFNYNLECAGIEKKRCLCGTKRCSGYMGAKPKQDESQTKKNKLQNKRTYKKHKPDESPSTSKPQKRLGRPRKNKELTELEKDLLIIKSATNLSSDDSDFVDRPKVLKRKRMSFSSDDKVLCDSDSSNKRSKTEVGD</sequence>
<name>A0ACC1CHJ0_9NEOP</name>
<proteinExistence type="predicted"/>
<gene>
    <name evidence="1" type="ORF">K1T71_013709</name>
</gene>
<dbReference type="Proteomes" id="UP000824533">
    <property type="component" value="Linkage Group LG26"/>
</dbReference>
<protein>
    <submittedName>
        <fullName evidence="1">Uncharacterized protein</fullName>
    </submittedName>
</protein>
<evidence type="ECO:0000313" key="1">
    <source>
        <dbReference type="EMBL" id="KAJ0170937.1"/>
    </source>
</evidence>
<accession>A0ACC1CHJ0</accession>
<evidence type="ECO:0000313" key="2">
    <source>
        <dbReference type="Proteomes" id="UP000824533"/>
    </source>
</evidence>